<feature type="region of interest" description="Disordered" evidence="1">
    <location>
        <begin position="41"/>
        <end position="117"/>
    </location>
</feature>
<keyword evidence="2" id="KW-0812">Transmembrane</keyword>
<dbReference type="Pfam" id="PF02557">
    <property type="entry name" value="VanY"/>
    <property type="match status" value="1"/>
</dbReference>
<dbReference type="PANTHER" id="PTHR34385:SF1">
    <property type="entry name" value="PEPTIDOGLYCAN L-ALANYL-D-GLUTAMATE ENDOPEPTIDASE CWLK"/>
    <property type="match status" value="1"/>
</dbReference>
<dbReference type="InterPro" id="IPR052179">
    <property type="entry name" value="DD-CPase-like"/>
</dbReference>
<sequence>MKLFLSFLSFFRHFIPTMILIIGVGIYMLLRPSDVPFPTTFTNSSPGSSSYQIPNPPPHQSTESLTNTPQYSLSPPASQVANDTDIIPQPPGKSFEPTLPNSKSIQSQPPAHFRYPENKQNLVEVGTYYNRTAYLNLEAATAFKKMKLAANQVGIKLAPISGFRSFVEQENLFQKQIERRGSAQAAQLLSAPPRFSEHHTGYAIDISDDRHPETDLKFAFESTEAYRWLEVNASQYGFELSFPRNNFQGVSHEPWHWRFVGSLTAKEIFKAARIQQNSRKF</sequence>
<dbReference type="PANTHER" id="PTHR34385">
    <property type="entry name" value="D-ALANYL-D-ALANINE CARBOXYPEPTIDASE"/>
    <property type="match status" value="1"/>
</dbReference>
<name>A0A853MAU6_9CYAN</name>
<reference evidence="4 5" key="1">
    <citation type="submission" date="2016-05" db="EMBL/GenBank/DDBJ databases">
        <title>First complete genome of the cyanobacterium Cylindrospermopsis raciborskii CS505, containing a circular chromosome and a single extrachromosomal element.</title>
        <authorList>
            <person name="Fuentes J."/>
            <person name="Tamames J."/>
            <person name="Allen E."/>
            <person name="Plominski A."/>
            <person name="Vasquez M."/>
        </authorList>
    </citation>
    <scope>NUCLEOTIDE SEQUENCE [LARGE SCALE GENOMIC DNA]</scope>
    <source>
        <strain evidence="4 5">CS505</strain>
    </source>
</reference>
<keyword evidence="2" id="KW-0472">Membrane</keyword>
<feature type="compositionally biased region" description="Polar residues" evidence="1">
    <location>
        <begin position="60"/>
        <end position="82"/>
    </location>
</feature>
<protein>
    <submittedName>
        <fullName evidence="4">Peptidase M15</fullName>
    </submittedName>
</protein>
<dbReference type="GO" id="GO:0006508">
    <property type="term" value="P:proteolysis"/>
    <property type="evidence" value="ECO:0007669"/>
    <property type="project" value="InterPro"/>
</dbReference>
<feature type="domain" description="D-alanyl-D-alanine carboxypeptidase-like core" evidence="3">
    <location>
        <begin position="134"/>
        <end position="261"/>
    </location>
</feature>
<gene>
    <name evidence="4" type="ORF">A9P98_03965</name>
</gene>
<evidence type="ECO:0000256" key="1">
    <source>
        <dbReference type="SAM" id="MobiDB-lite"/>
    </source>
</evidence>
<dbReference type="EMBL" id="LYXA01000001">
    <property type="protein sequence ID" value="OBU75565.1"/>
    <property type="molecule type" value="Genomic_DNA"/>
</dbReference>
<feature type="compositionally biased region" description="Polar residues" evidence="1">
    <location>
        <begin position="99"/>
        <end position="109"/>
    </location>
</feature>
<proteinExistence type="predicted"/>
<evidence type="ECO:0000313" key="5">
    <source>
        <dbReference type="Proteomes" id="UP000093903"/>
    </source>
</evidence>
<dbReference type="InterPro" id="IPR058193">
    <property type="entry name" value="VanY/YodJ_core_dom"/>
</dbReference>
<dbReference type="InterPro" id="IPR009045">
    <property type="entry name" value="Zn_M74/Hedgehog-like"/>
</dbReference>
<keyword evidence="2" id="KW-1133">Transmembrane helix</keyword>
<feature type="transmembrane region" description="Helical" evidence="2">
    <location>
        <begin position="7"/>
        <end position="30"/>
    </location>
</feature>
<comment type="caution">
    <text evidence="4">The sequence shown here is derived from an EMBL/GenBank/DDBJ whole genome shotgun (WGS) entry which is preliminary data.</text>
</comment>
<evidence type="ECO:0000256" key="2">
    <source>
        <dbReference type="SAM" id="Phobius"/>
    </source>
</evidence>
<dbReference type="SUPFAM" id="SSF55166">
    <property type="entry name" value="Hedgehog/DD-peptidase"/>
    <property type="match status" value="1"/>
</dbReference>
<dbReference type="GO" id="GO:0008233">
    <property type="term" value="F:peptidase activity"/>
    <property type="evidence" value="ECO:0007669"/>
    <property type="project" value="InterPro"/>
</dbReference>
<accession>A0A853MAU6</accession>
<evidence type="ECO:0000313" key="4">
    <source>
        <dbReference type="EMBL" id="OBU75565.1"/>
    </source>
</evidence>
<dbReference type="AlphaFoldDB" id="A0A853MAU6"/>
<evidence type="ECO:0000259" key="3">
    <source>
        <dbReference type="Pfam" id="PF02557"/>
    </source>
</evidence>
<feature type="compositionally biased region" description="Polar residues" evidence="1">
    <location>
        <begin position="41"/>
        <end position="53"/>
    </location>
</feature>
<dbReference type="CDD" id="cd14852">
    <property type="entry name" value="LD-carboxypeptidase"/>
    <property type="match status" value="1"/>
</dbReference>
<dbReference type="Gene3D" id="3.30.1380.10">
    <property type="match status" value="1"/>
</dbReference>
<dbReference type="Proteomes" id="UP000093903">
    <property type="component" value="Unassembled WGS sequence"/>
</dbReference>
<dbReference type="InterPro" id="IPR003709">
    <property type="entry name" value="VanY-like_core_dom"/>
</dbReference>
<organism evidence="4 5">
    <name type="scientific">Cylindrospermopsis raciborskii CS-505</name>
    <dbReference type="NCBI Taxonomy" id="533240"/>
    <lineage>
        <taxon>Bacteria</taxon>
        <taxon>Bacillati</taxon>
        <taxon>Cyanobacteriota</taxon>
        <taxon>Cyanophyceae</taxon>
        <taxon>Nostocales</taxon>
        <taxon>Aphanizomenonaceae</taxon>
        <taxon>Cylindrospermopsis</taxon>
    </lineage>
</organism>